<evidence type="ECO:0000313" key="1">
    <source>
        <dbReference type="EMBL" id="KKN04137.1"/>
    </source>
</evidence>
<proteinExistence type="predicted"/>
<dbReference type="EMBL" id="LAZR01004954">
    <property type="protein sequence ID" value="KKN04137.1"/>
    <property type="molecule type" value="Genomic_DNA"/>
</dbReference>
<reference evidence="1" key="1">
    <citation type="journal article" date="2015" name="Nature">
        <title>Complex archaea that bridge the gap between prokaryotes and eukaryotes.</title>
        <authorList>
            <person name="Spang A."/>
            <person name="Saw J.H."/>
            <person name="Jorgensen S.L."/>
            <person name="Zaremba-Niedzwiedzka K."/>
            <person name="Martijn J."/>
            <person name="Lind A.E."/>
            <person name="van Eijk R."/>
            <person name="Schleper C."/>
            <person name="Guy L."/>
            <person name="Ettema T.J."/>
        </authorList>
    </citation>
    <scope>NUCLEOTIDE SEQUENCE</scope>
</reference>
<accession>A0A0F9MXF6</accession>
<feature type="non-terminal residue" evidence="1">
    <location>
        <position position="1"/>
    </location>
</feature>
<sequence length="247" mass="25819">GNDLTSMGNIALSADNTFDIGASGTELRAIYSNNFISAGTMSIGSVGATTTAFTTTVDGIVVSTTASPNLWQTATFSLKNMAVETITQLNELATAGADYSMGGFGFTNVDDIAGVAANTLELISTDTDEATAEGFRINWDANVSALTDNATTLSIGFTNDSDVFIPQYKFRVDSTFGPALTCEGTGTWKGIVGYGAASGRRTGFAFGDALIRVRVADTNTFEFGAAGLKKWCWPSSHILFSSSSNYG</sequence>
<comment type="caution">
    <text evidence="1">The sequence shown here is derived from an EMBL/GenBank/DDBJ whole genome shotgun (WGS) entry which is preliminary data.</text>
</comment>
<name>A0A0F9MXF6_9ZZZZ</name>
<organism evidence="1">
    <name type="scientific">marine sediment metagenome</name>
    <dbReference type="NCBI Taxonomy" id="412755"/>
    <lineage>
        <taxon>unclassified sequences</taxon>
        <taxon>metagenomes</taxon>
        <taxon>ecological metagenomes</taxon>
    </lineage>
</organism>
<gene>
    <name evidence="1" type="ORF">LCGC14_1100450</name>
</gene>
<protein>
    <submittedName>
        <fullName evidence="1">Uncharacterized protein</fullName>
    </submittedName>
</protein>
<dbReference type="AlphaFoldDB" id="A0A0F9MXF6"/>